<dbReference type="AlphaFoldDB" id="A0A7S2GBH4"/>
<protein>
    <submittedName>
        <fullName evidence="1">Uncharacterized protein</fullName>
    </submittedName>
</protein>
<sequence>MLTLVLSLIPVGRAAIEQLTADEDGRELLKEIDNFTGRSGTVTAEALAKNAQKIFQYIVDKRHVRYDWKARDFERSLIQLANSFGPEQHEVSVAEVTIQIEKDARGSCGCVLL</sequence>
<reference evidence="1" key="1">
    <citation type="submission" date="2021-01" db="EMBL/GenBank/DDBJ databases">
        <authorList>
            <person name="Corre E."/>
            <person name="Pelletier E."/>
            <person name="Niang G."/>
            <person name="Scheremetjew M."/>
            <person name="Finn R."/>
            <person name="Kale V."/>
            <person name="Holt S."/>
            <person name="Cochrane G."/>
            <person name="Meng A."/>
            <person name="Brown T."/>
            <person name="Cohen L."/>
        </authorList>
    </citation>
    <scope>NUCLEOTIDE SEQUENCE</scope>
    <source>
        <strain evidence="1">UTEX LB 985</strain>
    </source>
</reference>
<evidence type="ECO:0000313" key="1">
    <source>
        <dbReference type="EMBL" id="CAD9444091.1"/>
    </source>
</evidence>
<organism evidence="1">
    <name type="scientific">Haptolina brevifila</name>
    <dbReference type="NCBI Taxonomy" id="156173"/>
    <lineage>
        <taxon>Eukaryota</taxon>
        <taxon>Haptista</taxon>
        <taxon>Haptophyta</taxon>
        <taxon>Prymnesiophyceae</taxon>
        <taxon>Prymnesiales</taxon>
        <taxon>Prymnesiaceae</taxon>
        <taxon>Haptolina</taxon>
    </lineage>
</organism>
<accession>A0A7S2GBH4</accession>
<proteinExistence type="predicted"/>
<gene>
    <name evidence="1" type="ORF">CBRE1094_LOCUS13830</name>
</gene>
<dbReference type="EMBL" id="HBGU01025538">
    <property type="protein sequence ID" value="CAD9444091.1"/>
    <property type="molecule type" value="Transcribed_RNA"/>
</dbReference>
<name>A0A7S2GBH4_9EUKA</name>